<proteinExistence type="predicted"/>
<organism evidence="2 3">
    <name type="scientific">Streptomyces hydrogenans</name>
    <dbReference type="NCBI Taxonomy" id="1873719"/>
    <lineage>
        <taxon>Bacteria</taxon>
        <taxon>Bacillati</taxon>
        <taxon>Actinomycetota</taxon>
        <taxon>Actinomycetes</taxon>
        <taxon>Kitasatosporales</taxon>
        <taxon>Streptomycetaceae</taxon>
        <taxon>Streptomyces</taxon>
    </lineage>
</organism>
<evidence type="ECO:0000313" key="2">
    <source>
        <dbReference type="EMBL" id="GHI25729.1"/>
    </source>
</evidence>
<gene>
    <name evidence="2" type="ORF">Shyd_71000</name>
</gene>
<accession>A0ABQ3PL51</accession>
<dbReference type="Proteomes" id="UP001052739">
    <property type="component" value="Unassembled WGS sequence"/>
</dbReference>
<keyword evidence="3" id="KW-1185">Reference proteome</keyword>
<dbReference type="EMBL" id="BNDW01000087">
    <property type="protein sequence ID" value="GHI25729.1"/>
    <property type="molecule type" value="Genomic_DNA"/>
</dbReference>
<comment type="caution">
    <text evidence="2">The sequence shown here is derived from an EMBL/GenBank/DDBJ whole genome shotgun (WGS) entry which is preliminary data.</text>
</comment>
<feature type="region of interest" description="Disordered" evidence="1">
    <location>
        <begin position="389"/>
        <end position="410"/>
    </location>
</feature>
<name>A0ABQ3PL51_9ACTN</name>
<sequence length="410" mass="44563">MRYGAFWLDAHRHPPQADAHAVVPRSAKVLRGPRHPLSTQDLFVDGGRGRTRRDGEDRCPRRQNTAAQRAREVQRETGAKYTTALREATEDTIRTGTFSLQELLAECATLPQWTGVHPEVDEEWAPKMFDSALLGGPVPYSAVLRLAGDLAVKGMSAEMWLESRAAFSSLVVVCGVHRFELLLTQSAWAYELCHVPGCGSLPLSARSIPYCGESEHLAERSEAELVRMARSWGSDRREDCSRTPAAVDPGYEGDQLLEAAVARGVYFEVADALLVSCYEERHMIEDMHHGLLAMEVSHAMDREELRMSKVALAAAKRIQQVAGGRCACGEQLSPGPQRGVPARFLLTLVRPGLGTLCLIRGAGPAGPVGLTGPAGDAMGQRSLCLAVPGRSSRAGDRHVPGPRRTHPPCV</sequence>
<protein>
    <submittedName>
        <fullName evidence="2">Uncharacterized protein</fullName>
    </submittedName>
</protein>
<evidence type="ECO:0000256" key="1">
    <source>
        <dbReference type="SAM" id="MobiDB-lite"/>
    </source>
</evidence>
<feature type="compositionally biased region" description="Basic residues" evidence="1">
    <location>
        <begin position="400"/>
        <end position="410"/>
    </location>
</feature>
<reference evidence="2" key="1">
    <citation type="submission" date="2024-05" db="EMBL/GenBank/DDBJ databases">
        <title>Whole genome shotgun sequence of Streptomyces hydrogenans NBRC 13475.</title>
        <authorList>
            <person name="Komaki H."/>
            <person name="Tamura T."/>
        </authorList>
    </citation>
    <scope>NUCLEOTIDE SEQUENCE</scope>
    <source>
        <strain evidence="2">NBRC 13475</strain>
    </source>
</reference>
<feature type="region of interest" description="Disordered" evidence="1">
    <location>
        <begin position="45"/>
        <end position="71"/>
    </location>
</feature>
<evidence type="ECO:0000313" key="3">
    <source>
        <dbReference type="Proteomes" id="UP001052739"/>
    </source>
</evidence>